<keyword evidence="1" id="KW-1133">Transmembrane helix</keyword>
<dbReference type="AlphaFoldDB" id="A0A383C376"/>
<sequence>MKENRKLIQIILIFAGLFLIIATYFYYPKINENKLKGSVIQDKPTDIIDEANKDNTFESVEYKGLYDFDKPFIIISEKAYILSENPNIIYMTDMKVTINMSDERTVMITGDKGTYNKETYD</sequence>
<accession>A0A383C376</accession>
<evidence type="ECO:0000313" key="2">
    <source>
        <dbReference type="EMBL" id="SVE26877.1"/>
    </source>
</evidence>
<evidence type="ECO:0008006" key="3">
    <source>
        <dbReference type="Google" id="ProtNLM"/>
    </source>
</evidence>
<proteinExistence type="predicted"/>
<name>A0A383C376_9ZZZZ</name>
<feature type="transmembrane region" description="Helical" evidence="1">
    <location>
        <begin position="7"/>
        <end position="27"/>
    </location>
</feature>
<protein>
    <recommendedName>
        <fullName evidence="3">LPS export ABC transporter periplasmic protein LptC</fullName>
    </recommendedName>
</protein>
<gene>
    <name evidence="2" type="ORF">METZ01_LOCUS479731</name>
</gene>
<evidence type="ECO:0000256" key="1">
    <source>
        <dbReference type="SAM" id="Phobius"/>
    </source>
</evidence>
<organism evidence="2">
    <name type="scientific">marine metagenome</name>
    <dbReference type="NCBI Taxonomy" id="408172"/>
    <lineage>
        <taxon>unclassified sequences</taxon>
        <taxon>metagenomes</taxon>
        <taxon>ecological metagenomes</taxon>
    </lineage>
</organism>
<feature type="non-terminal residue" evidence="2">
    <location>
        <position position="121"/>
    </location>
</feature>
<dbReference type="EMBL" id="UINC01205623">
    <property type="protein sequence ID" value="SVE26877.1"/>
    <property type="molecule type" value="Genomic_DNA"/>
</dbReference>
<reference evidence="2" key="1">
    <citation type="submission" date="2018-05" db="EMBL/GenBank/DDBJ databases">
        <authorList>
            <person name="Lanie J.A."/>
            <person name="Ng W.-L."/>
            <person name="Kazmierczak K.M."/>
            <person name="Andrzejewski T.M."/>
            <person name="Davidsen T.M."/>
            <person name="Wayne K.J."/>
            <person name="Tettelin H."/>
            <person name="Glass J.I."/>
            <person name="Rusch D."/>
            <person name="Podicherti R."/>
            <person name="Tsui H.-C.T."/>
            <person name="Winkler M.E."/>
        </authorList>
    </citation>
    <scope>NUCLEOTIDE SEQUENCE</scope>
</reference>
<keyword evidence="1" id="KW-0472">Membrane</keyword>
<keyword evidence="1" id="KW-0812">Transmembrane</keyword>